<dbReference type="NCBIfam" id="TIGR03251">
    <property type="entry name" value="LAT_fam"/>
    <property type="match status" value="1"/>
</dbReference>
<dbReference type="RefSeq" id="WP_330151863.1">
    <property type="nucleotide sequence ID" value="NZ_JAUZMZ010000044.1"/>
</dbReference>
<evidence type="ECO:0000256" key="9">
    <source>
        <dbReference type="RuleBase" id="RU003560"/>
    </source>
</evidence>
<dbReference type="CDD" id="cd00610">
    <property type="entry name" value="OAT_like"/>
    <property type="match status" value="1"/>
</dbReference>
<dbReference type="SUPFAM" id="SSF53383">
    <property type="entry name" value="PLP-dependent transferases"/>
    <property type="match status" value="1"/>
</dbReference>
<evidence type="ECO:0000313" key="12">
    <source>
        <dbReference type="Proteomes" id="UP001331936"/>
    </source>
</evidence>
<dbReference type="EC" id="2.6.1.36" evidence="3"/>
<evidence type="ECO:0000313" key="11">
    <source>
        <dbReference type="EMBL" id="MEE2032443.1"/>
    </source>
</evidence>
<comment type="cofactor">
    <cofactor evidence="1">
        <name>pyridoxal 5'-phosphate</name>
        <dbReference type="ChEBI" id="CHEBI:597326"/>
    </cofactor>
</comment>
<accession>A0ABU7JQZ0</accession>
<keyword evidence="6 9" id="KW-0663">Pyridoxal phosphate</keyword>
<reference evidence="11 12" key="1">
    <citation type="submission" date="2023-08" db="EMBL/GenBank/DDBJ databases">
        <authorList>
            <person name="Girao M."/>
            <person name="Carvalho M.F."/>
        </authorList>
    </citation>
    <scope>NUCLEOTIDE SEQUENCE [LARGE SCALE GENOMIC DNA]</scope>
    <source>
        <strain evidence="11 12">CC-R104</strain>
    </source>
</reference>
<proteinExistence type="inferred from homology"/>
<protein>
    <recommendedName>
        <fullName evidence="8">L-lysine-epsilon aminotransferase</fullName>
        <ecNumber evidence="3">2.6.1.36</ecNumber>
    </recommendedName>
    <alternativeName>
        <fullName evidence="7">Lysine 6-aminotransferase</fullName>
    </alternativeName>
</protein>
<dbReference type="PANTHER" id="PTHR43206">
    <property type="entry name" value="AMINOTRANSFERASE"/>
    <property type="match status" value="1"/>
</dbReference>
<evidence type="ECO:0000256" key="4">
    <source>
        <dbReference type="ARBA" id="ARBA00022576"/>
    </source>
</evidence>
<evidence type="ECO:0000256" key="2">
    <source>
        <dbReference type="ARBA" id="ARBA00008954"/>
    </source>
</evidence>
<dbReference type="InterPro" id="IPR015424">
    <property type="entry name" value="PyrdxlP-dep_Trfase"/>
</dbReference>
<evidence type="ECO:0000256" key="6">
    <source>
        <dbReference type="ARBA" id="ARBA00022898"/>
    </source>
</evidence>
<dbReference type="PIRSF" id="PIRSF000521">
    <property type="entry name" value="Transaminase_4ab_Lys_Orn"/>
    <property type="match status" value="1"/>
</dbReference>
<dbReference type="Gene3D" id="3.40.640.10">
    <property type="entry name" value="Type I PLP-dependent aspartate aminotransferase-like (Major domain)"/>
    <property type="match status" value="1"/>
</dbReference>
<evidence type="ECO:0000256" key="7">
    <source>
        <dbReference type="ARBA" id="ARBA00030921"/>
    </source>
</evidence>
<dbReference type="Proteomes" id="UP001331936">
    <property type="component" value="Unassembled WGS sequence"/>
</dbReference>
<keyword evidence="4 11" id="KW-0032">Aminotransferase</keyword>
<comment type="caution">
    <text evidence="11">The sequence shown here is derived from an EMBL/GenBank/DDBJ whole genome shotgun (WGS) entry which is preliminary data.</text>
</comment>
<dbReference type="EMBL" id="JAUZMZ010000044">
    <property type="protein sequence ID" value="MEE2032443.1"/>
    <property type="molecule type" value="Genomic_DNA"/>
</dbReference>
<keyword evidence="5 11" id="KW-0808">Transferase</keyword>
<keyword evidence="12" id="KW-1185">Reference proteome</keyword>
<name>A0ABU7JQZ0_9NOCA</name>
<dbReference type="PANTHER" id="PTHR43206:SF2">
    <property type="entry name" value="4-AMINOBUTYRATE AMINOTRANSFERASE GABT"/>
    <property type="match status" value="1"/>
</dbReference>
<evidence type="ECO:0000256" key="3">
    <source>
        <dbReference type="ARBA" id="ARBA00013071"/>
    </source>
</evidence>
<dbReference type="Gene3D" id="3.90.1150.10">
    <property type="entry name" value="Aspartate Aminotransferase, domain 1"/>
    <property type="match status" value="1"/>
</dbReference>
<dbReference type="InterPro" id="IPR017657">
    <property type="entry name" value="L-lysine_6-transaminase"/>
</dbReference>
<feature type="region of interest" description="Disordered" evidence="10">
    <location>
        <begin position="1"/>
        <end position="22"/>
    </location>
</feature>
<comment type="similarity">
    <text evidence="2 9">Belongs to the class-III pyridoxal-phosphate-dependent aminotransferase family.</text>
</comment>
<gene>
    <name evidence="11" type="primary">lat</name>
    <name evidence="11" type="ORF">Q8814_10030</name>
</gene>
<dbReference type="InterPro" id="IPR015421">
    <property type="entry name" value="PyrdxlP-dep_Trfase_major"/>
</dbReference>
<evidence type="ECO:0000256" key="1">
    <source>
        <dbReference type="ARBA" id="ARBA00001933"/>
    </source>
</evidence>
<dbReference type="GO" id="GO:0045484">
    <property type="term" value="F:L-lysine 6-transaminase activity"/>
    <property type="evidence" value="ECO:0007669"/>
    <property type="project" value="UniProtKB-EC"/>
</dbReference>
<organism evidence="11 12">
    <name type="scientific">Rhodococcus chondri</name>
    <dbReference type="NCBI Taxonomy" id="3065941"/>
    <lineage>
        <taxon>Bacteria</taxon>
        <taxon>Bacillati</taxon>
        <taxon>Actinomycetota</taxon>
        <taxon>Actinomycetes</taxon>
        <taxon>Mycobacteriales</taxon>
        <taxon>Nocardiaceae</taxon>
        <taxon>Rhodococcus</taxon>
    </lineage>
</organism>
<sequence length="459" mass="50329">MSTTVRDESFGPGRAPNRSGDVTPAQVHRILGAHLLADGFDLVLDLERSRGVRLVDRRDGAVYLDMFGFFGSSALGMNHPALADDPDAAAELAAVAANKPSNSDIYSVPMARFVDTFDRVLGDPALPHLFFVDGGALAVENALKTAFDWKSRLNESRGLDPALGTRVLHLTEAFHGRTGYTMSLTNTDPVKTDRFPKFAWPRIDAPYLADGRDIDAAEAHALDQARRAFDEYPHDIACFIAEPIQGEGGDHHFRPEFFRAMAELCRENDALLVFDEVQTGCGTTGTNWAFQQLEVMPDIVAFGKKTQVCGIMAGGRIDEIEDNVFAVASRLNSTWGGNLTDMVRARRILEVVEREGLVARARNTGSHLLDTLQQLAGRHPEVTEPRGRGLLSAITLPSTELRDEALRRLYHDEHVIMIGSGTRSVRFRPPLTVTTDELDEAVAALDRVLSASTGHRTDS</sequence>
<dbReference type="InterPro" id="IPR005814">
    <property type="entry name" value="Aminotrans_3"/>
</dbReference>
<evidence type="ECO:0000256" key="5">
    <source>
        <dbReference type="ARBA" id="ARBA00022679"/>
    </source>
</evidence>
<evidence type="ECO:0000256" key="10">
    <source>
        <dbReference type="SAM" id="MobiDB-lite"/>
    </source>
</evidence>
<dbReference type="InterPro" id="IPR015422">
    <property type="entry name" value="PyrdxlP-dep_Trfase_small"/>
</dbReference>
<evidence type="ECO:0000256" key="8">
    <source>
        <dbReference type="ARBA" id="ARBA00050040"/>
    </source>
</evidence>
<dbReference type="Pfam" id="PF00202">
    <property type="entry name" value="Aminotran_3"/>
    <property type="match status" value="1"/>
</dbReference>